<reference evidence="3" key="1">
    <citation type="submission" date="2011-06" db="EMBL/GenBank/DDBJ databases">
        <authorList>
            <consortium name="US DOE Joint Genome Institute (JGI-PGF)"/>
            <person name="Lucas S."/>
            <person name="Han J."/>
            <person name="Lapidus A."/>
            <person name="Cheng J.-F."/>
            <person name="Goodwin L."/>
            <person name="Pitluck S."/>
            <person name="Peters L."/>
            <person name="Land M.L."/>
            <person name="Hauser L."/>
            <person name="Vogl K."/>
            <person name="Liu Z."/>
            <person name="Overmann J."/>
            <person name="Frigaard N.-U."/>
            <person name="Bryant D.A."/>
            <person name="Woyke T.J."/>
        </authorList>
    </citation>
    <scope>NUCLEOTIDE SEQUENCE [LARGE SCALE GENOMIC DNA]</scope>
    <source>
        <strain evidence="3">970</strain>
    </source>
</reference>
<dbReference type="AlphaFoldDB" id="H8YYY0"/>
<organism evidence="2 3">
    <name type="scientific">Thiorhodovibrio frisius</name>
    <dbReference type="NCBI Taxonomy" id="631362"/>
    <lineage>
        <taxon>Bacteria</taxon>
        <taxon>Pseudomonadati</taxon>
        <taxon>Pseudomonadota</taxon>
        <taxon>Gammaproteobacteria</taxon>
        <taxon>Chromatiales</taxon>
        <taxon>Chromatiaceae</taxon>
        <taxon>Thiorhodovibrio</taxon>
    </lineage>
</organism>
<protein>
    <submittedName>
        <fullName evidence="2">Uncharacterized protein</fullName>
    </submittedName>
</protein>
<dbReference type="HOGENOM" id="CLU_2721047_0_0_6"/>
<dbReference type="Proteomes" id="UP000002964">
    <property type="component" value="Unassembled WGS sequence"/>
</dbReference>
<accession>H8YYY0</accession>
<proteinExistence type="predicted"/>
<evidence type="ECO:0000313" key="2">
    <source>
        <dbReference type="EMBL" id="EIC23656.1"/>
    </source>
</evidence>
<name>H8YYY0_9GAMM</name>
<dbReference type="OrthoDB" id="9811593at2"/>
<dbReference type="EMBL" id="JH603168">
    <property type="protein sequence ID" value="EIC23656.1"/>
    <property type="molecule type" value="Genomic_DNA"/>
</dbReference>
<keyword evidence="1" id="KW-1133">Transmembrane helix</keyword>
<feature type="transmembrane region" description="Helical" evidence="1">
    <location>
        <begin position="31"/>
        <end position="50"/>
    </location>
</feature>
<keyword evidence="1" id="KW-0472">Membrane</keyword>
<sequence length="72" mass="7340">MATAITTKNLAISGPGTYVVLLSAHGSGTVVIGRLGALILVAGVTFVGGARNSRIRLEPSHPRPCIPMQDSA</sequence>
<dbReference type="RefSeq" id="WP_009147739.1">
    <property type="nucleotide sequence ID" value="NZ_CP121471.1"/>
</dbReference>
<keyword evidence="1" id="KW-0812">Transmembrane</keyword>
<gene>
    <name evidence="2" type="ORF">Thi970DRAFT_01339</name>
</gene>
<evidence type="ECO:0000256" key="1">
    <source>
        <dbReference type="SAM" id="Phobius"/>
    </source>
</evidence>
<evidence type="ECO:0000313" key="3">
    <source>
        <dbReference type="Proteomes" id="UP000002964"/>
    </source>
</evidence>
<keyword evidence="3" id="KW-1185">Reference proteome</keyword>
<reference evidence="2 3" key="2">
    <citation type="submission" date="2011-11" db="EMBL/GenBank/DDBJ databases">
        <authorList>
            <consortium name="US DOE Joint Genome Institute"/>
            <person name="Lucas S."/>
            <person name="Han J."/>
            <person name="Lapidus A."/>
            <person name="Cheng J.-F."/>
            <person name="Goodwin L."/>
            <person name="Pitluck S."/>
            <person name="Peters L."/>
            <person name="Ovchinnikova G."/>
            <person name="Zhang X."/>
            <person name="Detter J.C."/>
            <person name="Han C."/>
            <person name="Tapia R."/>
            <person name="Land M."/>
            <person name="Hauser L."/>
            <person name="Kyrpides N."/>
            <person name="Ivanova N."/>
            <person name="Pagani I."/>
            <person name="Vogl K."/>
            <person name="Liu Z."/>
            <person name="Overmann J."/>
            <person name="Frigaard N.-U."/>
            <person name="Bryant D."/>
            <person name="Woyke T."/>
        </authorList>
    </citation>
    <scope>NUCLEOTIDE SEQUENCE [LARGE SCALE GENOMIC DNA]</scope>
    <source>
        <strain evidence="2 3">970</strain>
    </source>
</reference>